<feature type="transmembrane region" description="Helical" evidence="1">
    <location>
        <begin position="412"/>
        <end position="431"/>
    </location>
</feature>
<evidence type="ECO:0000256" key="1">
    <source>
        <dbReference type="SAM" id="Phobius"/>
    </source>
</evidence>
<dbReference type="PANTHER" id="PTHR31226:SF1">
    <property type="entry name" value="TRANSMEMBRANE PROTEIN 117"/>
    <property type="match status" value="1"/>
</dbReference>
<keyword evidence="1" id="KW-0472">Membrane</keyword>
<dbReference type="Proteomes" id="UP001152798">
    <property type="component" value="Chromosome 1"/>
</dbReference>
<protein>
    <recommendedName>
        <fullName evidence="4">Transmembrane protein 117</fullName>
    </recommendedName>
</protein>
<keyword evidence="3" id="KW-1185">Reference proteome</keyword>
<evidence type="ECO:0000313" key="2">
    <source>
        <dbReference type="EMBL" id="CAH1388934.1"/>
    </source>
</evidence>
<accession>A0A9P0GV19</accession>
<sequence>MMNNNYELKEEGVVRRLGLERNASFETPKKKTHVRTGSDYWAEVAKTTPYIDRSTGGSLVVTDKESCCFGGGSNSTPALFSRPNHKHQNIHIRYSVREGKRKHKIARFYGSDNDAGCLRIVEPLLPSSRSSLAAVWSGAVKEVKIKPSRKPSSWEESVSAERRRSAAGPLTSLHVDTKDLRYLFQHPYLRQFTTLLVIFCNFLLFAEDPISHSHTESVVPMVGNVFSFVCTKYPPDWRWSLVKVLMWILAILSGLVIGKLVLHSIIFGKYLRLKMFRDEQGSWIAMFLTVILSLYIFSHIYNLVLHIFYNKPRYHIDSRMGLSNSAVMKGAACGTWIGDLVTWLCVTDVMLQDSLYPNWAPKLRAAWVSTTLPRVLLFWIISAFATAFVVTLIVSDLISWDTLNRDFVASTELSRAFLASFILVLDLVIMMQDWDFPHFTTTVHINLPGFSVSTLEWKYAELTLTGKWFSYGVIFMVMMLDLNMWKNQIFYTPHKFGQYVGPNNKIHTVQDQTILQTENVSLWTWESRSKINETTKLPYYYEDMKMNSRYMGYPLIMKCTAFIPSIFTLSLFIYLIYLYGRFPHAKRVDRQCNNELDTEEGVKDDS</sequence>
<evidence type="ECO:0000313" key="3">
    <source>
        <dbReference type="Proteomes" id="UP001152798"/>
    </source>
</evidence>
<feature type="transmembrane region" description="Helical" evidence="1">
    <location>
        <begin position="468"/>
        <end position="485"/>
    </location>
</feature>
<dbReference type="OrthoDB" id="419441at2759"/>
<organism evidence="2 3">
    <name type="scientific">Nezara viridula</name>
    <name type="common">Southern green stink bug</name>
    <name type="synonym">Cimex viridulus</name>
    <dbReference type="NCBI Taxonomy" id="85310"/>
    <lineage>
        <taxon>Eukaryota</taxon>
        <taxon>Metazoa</taxon>
        <taxon>Ecdysozoa</taxon>
        <taxon>Arthropoda</taxon>
        <taxon>Hexapoda</taxon>
        <taxon>Insecta</taxon>
        <taxon>Pterygota</taxon>
        <taxon>Neoptera</taxon>
        <taxon>Paraneoptera</taxon>
        <taxon>Hemiptera</taxon>
        <taxon>Heteroptera</taxon>
        <taxon>Panheteroptera</taxon>
        <taxon>Pentatomomorpha</taxon>
        <taxon>Pentatomoidea</taxon>
        <taxon>Pentatomidae</taxon>
        <taxon>Pentatominae</taxon>
        <taxon>Nezara</taxon>
    </lineage>
</organism>
<dbReference type="GO" id="GO:0070059">
    <property type="term" value="P:intrinsic apoptotic signaling pathway in response to endoplasmic reticulum stress"/>
    <property type="evidence" value="ECO:0007669"/>
    <property type="project" value="TreeGrafter"/>
</dbReference>
<feature type="transmembrane region" description="Helical" evidence="1">
    <location>
        <begin position="283"/>
        <end position="309"/>
    </location>
</feature>
<dbReference type="Pfam" id="PF15113">
    <property type="entry name" value="TMEM117"/>
    <property type="match status" value="1"/>
</dbReference>
<feature type="transmembrane region" description="Helical" evidence="1">
    <location>
        <begin position="376"/>
        <end position="400"/>
    </location>
</feature>
<gene>
    <name evidence="2" type="ORF">NEZAVI_LOCUS435</name>
</gene>
<dbReference type="PANTHER" id="PTHR31226">
    <property type="entry name" value="TRANSMEMBRANE PROTEIN 117"/>
    <property type="match status" value="1"/>
</dbReference>
<keyword evidence="1" id="KW-0812">Transmembrane</keyword>
<feature type="transmembrane region" description="Helical" evidence="1">
    <location>
        <begin position="555"/>
        <end position="577"/>
    </location>
</feature>
<feature type="transmembrane region" description="Helical" evidence="1">
    <location>
        <begin position="244"/>
        <end position="262"/>
    </location>
</feature>
<name>A0A9P0GV19_NEZVI</name>
<evidence type="ECO:0008006" key="4">
    <source>
        <dbReference type="Google" id="ProtNLM"/>
    </source>
</evidence>
<dbReference type="EMBL" id="OV725077">
    <property type="protein sequence ID" value="CAH1388934.1"/>
    <property type="molecule type" value="Genomic_DNA"/>
</dbReference>
<dbReference type="AlphaFoldDB" id="A0A9P0GV19"/>
<dbReference type="InterPro" id="IPR029370">
    <property type="entry name" value="TMEM117"/>
</dbReference>
<proteinExistence type="predicted"/>
<keyword evidence="1" id="KW-1133">Transmembrane helix</keyword>
<reference evidence="2" key="1">
    <citation type="submission" date="2022-01" db="EMBL/GenBank/DDBJ databases">
        <authorList>
            <person name="King R."/>
        </authorList>
    </citation>
    <scope>NUCLEOTIDE SEQUENCE</scope>
</reference>